<accession>A0ABV9TZX3</accession>
<evidence type="ECO:0000259" key="1">
    <source>
        <dbReference type="Pfam" id="PF14534"/>
    </source>
</evidence>
<sequence length="149" mass="15851">MNAVAADIAAISSVLDRLTAAWDAGNGAAYGAEFTADATYITYVGTLYQGADEIGHAHQVLFDSFLKGTRLASETLSVRMTGPDSALVITRGATYKGDDRPAKLDKVQTYAMVREGGAWKVAAFQNTKRKPLMEAISFKFQPASKPAAA</sequence>
<dbReference type="EMBL" id="JBHSIT010000004">
    <property type="protein sequence ID" value="MFC4909103.1"/>
    <property type="molecule type" value="Genomic_DNA"/>
</dbReference>
<name>A0ABV9TZX3_9ACTN</name>
<dbReference type="Proteomes" id="UP001595872">
    <property type="component" value="Unassembled WGS sequence"/>
</dbReference>
<protein>
    <submittedName>
        <fullName evidence="2">SgcJ/EcaC family oxidoreductase</fullName>
    </submittedName>
</protein>
<proteinExistence type="predicted"/>
<evidence type="ECO:0000313" key="2">
    <source>
        <dbReference type="EMBL" id="MFC4909103.1"/>
    </source>
</evidence>
<keyword evidence="3" id="KW-1185">Reference proteome</keyword>
<gene>
    <name evidence="2" type="ORF">ACFPCY_17410</name>
</gene>
<dbReference type="Pfam" id="PF14534">
    <property type="entry name" value="DUF4440"/>
    <property type="match status" value="1"/>
</dbReference>
<feature type="domain" description="DUF4440" evidence="1">
    <location>
        <begin position="11"/>
        <end position="121"/>
    </location>
</feature>
<reference evidence="3" key="1">
    <citation type="journal article" date="2019" name="Int. J. Syst. Evol. Microbiol.">
        <title>The Global Catalogue of Microorganisms (GCM) 10K type strain sequencing project: providing services to taxonomists for standard genome sequencing and annotation.</title>
        <authorList>
            <consortium name="The Broad Institute Genomics Platform"/>
            <consortium name="The Broad Institute Genome Sequencing Center for Infectious Disease"/>
            <person name="Wu L."/>
            <person name="Ma J."/>
        </authorList>
    </citation>
    <scope>NUCLEOTIDE SEQUENCE [LARGE SCALE GENOMIC DNA]</scope>
    <source>
        <strain evidence="3">KLKA75</strain>
    </source>
</reference>
<dbReference type="Gene3D" id="3.10.450.50">
    <property type="match status" value="1"/>
</dbReference>
<dbReference type="NCBIfam" id="TIGR02246">
    <property type="entry name" value="SgcJ/EcaC family oxidoreductase"/>
    <property type="match status" value="1"/>
</dbReference>
<organism evidence="2 3">
    <name type="scientific">Actinomadura gamaensis</name>
    <dbReference type="NCBI Taxonomy" id="1763541"/>
    <lineage>
        <taxon>Bacteria</taxon>
        <taxon>Bacillati</taxon>
        <taxon>Actinomycetota</taxon>
        <taxon>Actinomycetes</taxon>
        <taxon>Streptosporangiales</taxon>
        <taxon>Thermomonosporaceae</taxon>
        <taxon>Actinomadura</taxon>
    </lineage>
</organism>
<comment type="caution">
    <text evidence="2">The sequence shown here is derived from an EMBL/GenBank/DDBJ whole genome shotgun (WGS) entry which is preliminary data.</text>
</comment>
<dbReference type="InterPro" id="IPR011944">
    <property type="entry name" value="Steroid_delta5-4_isomerase"/>
</dbReference>
<dbReference type="InterPro" id="IPR032710">
    <property type="entry name" value="NTF2-like_dom_sf"/>
</dbReference>
<dbReference type="RefSeq" id="WP_378256313.1">
    <property type="nucleotide sequence ID" value="NZ_JBHSIT010000004.1"/>
</dbReference>
<evidence type="ECO:0000313" key="3">
    <source>
        <dbReference type="Proteomes" id="UP001595872"/>
    </source>
</evidence>
<dbReference type="SUPFAM" id="SSF54427">
    <property type="entry name" value="NTF2-like"/>
    <property type="match status" value="1"/>
</dbReference>
<dbReference type="InterPro" id="IPR027843">
    <property type="entry name" value="DUF4440"/>
</dbReference>